<proteinExistence type="predicted"/>
<dbReference type="AlphaFoldDB" id="A0A699QWJ5"/>
<comment type="caution">
    <text evidence="1">The sequence shown here is derived from an EMBL/GenBank/DDBJ whole genome shotgun (WGS) entry which is preliminary data.</text>
</comment>
<dbReference type="EMBL" id="BKCJ011059212">
    <property type="protein sequence ID" value="GFC77037.1"/>
    <property type="molecule type" value="Genomic_DNA"/>
</dbReference>
<sequence length="112" mass="12782">MTDSGNSTVSYTLISSPERSWDIPDVDPYEEAALHAIEQVTPPLSPAYLPDPIKFDEHVPVYVPNLTLSPGYIADSDLEEDLEEEENADYMLIMLMRLRMKTQRRKTLRGKI</sequence>
<name>A0A699QWJ5_TANCI</name>
<organism evidence="1">
    <name type="scientific">Tanacetum cinerariifolium</name>
    <name type="common">Dalmatian daisy</name>
    <name type="synonym">Chrysanthemum cinerariifolium</name>
    <dbReference type="NCBI Taxonomy" id="118510"/>
    <lineage>
        <taxon>Eukaryota</taxon>
        <taxon>Viridiplantae</taxon>
        <taxon>Streptophyta</taxon>
        <taxon>Embryophyta</taxon>
        <taxon>Tracheophyta</taxon>
        <taxon>Spermatophyta</taxon>
        <taxon>Magnoliopsida</taxon>
        <taxon>eudicotyledons</taxon>
        <taxon>Gunneridae</taxon>
        <taxon>Pentapetalae</taxon>
        <taxon>asterids</taxon>
        <taxon>campanulids</taxon>
        <taxon>Asterales</taxon>
        <taxon>Asteraceae</taxon>
        <taxon>Asteroideae</taxon>
        <taxon>Anthemideae</taxon>
        <taxon>Anthemidinae</taxon>
        <taxon>Tanacetum</taxon>
    </lineage>
</organism>
<protein>
    <submittedName>
        <fullName evidence="1">Uncharacterized protein</fullName>
    </submittedName>
</protein>
<evidence type="ECO:0000313" key="1">
    <source>
        <dbReference type="EMBL" id="GFC77037.1"/>
    </source>
</evidence>
<reference evidence="1" key="1">
    <citation type="journal article" date="2019" name="Sci. Rep.">
        <title>Draft genome of Tanacetum cinerariifolium, the natural source of mosquito coil.</title>
        <authorList>
            <person name="Yamashiro T."/>
            <person name="Shiraishi A."/>
            <person name="Satake H."/>
            <person name="Nakayama K."/>
        </authorList>
    </citation>
    <scope>NUCLEOTIDE SEQUENCE</scope>
</reference>
<gene>
    <name evidence="1" type="ORF">Tci_849007</name>
</gene>
<accession>A0A699QWJ5</accession>
<feature type="non-terminal residue" evidence="1">
    <location>
        <position position="112"/>
    </location>
</feature>